<dbReference type="EMBL" id="GBXM01067294">
    <property type="protein sequence ID" value="JAH41283.1"/>
    <property type="molecule type" value="Transcribed_RNA"/>
</dbReference>
<organism evidence="1">
    <name type="scientific">Anguilla anguilla</name>
    <name type="common">European freshwater eel</name>
    <name type="synonym">Muraena anguilla</name>
    <dbReference type="NCBI Taxonomy" id="7936"/>
    <lineage>
        <taxon>Eukaryota</taxon>
        <taxon>Metazoa</taxon>
        <taxon>Chordata</taxon>
        <taxon>Craniata</taxon>
        <taxon>Vertebrata</taxon>
        <taxon>Euteleostomi</taxon>
        <taxon>Actinopterygii</taxon>
        <taxon>Neopterygii</taxon>
        <taxon>Teleostei</taxon>
        <taxon>Anguilliformes</taxon>
        <taxon>Anguillidae</taxon>
        <taxon>Anguilla</taxon>
    </lineage>
</organism>
<sequence>MMASRPDPITAKHPHTITLPVCLAVGMMFLLA</sequence>
<protein>
    <submittedName>
        <fullName evidence="1">Uncharacterized protein</fullName>
    </submittedName>
</protein>
<reference evidence="1" key="2">
    <citation type="journal article" date="2015" name="Fish Shellfish Immunol.">
        <title>Early steps in the European eel (Anguilla anguilla)-Vibrio vulnificus interaction in the gills: Role of the RtxA13 toxin.</title>
        <authorList>
            <person name="Callol A."/>
            <person name="Pajuelo D."/>
            <person name="Ebbesson L."/>
            <person name="Teles M."/>
            <person name="MacKenzie S."/>
            <person name="Amaro C."/>
        </authorList>
    </citation>
    <scope>NUCLEOTIDE SEQUENCE</scope>
</reference>
<name>A0A0E9SLC5_ANGAN</name>
<reference evidence="1" key="1">
    <citation type="submission" date="2014-11" db="EMBL/GenBank/DDBJ databases">
        <authorList>
            <person name="Amaro Gonzalez C."/>
        </authorList>
    </citation>
    <scope>NUCLEOTIDE SEQUENCE</scope>
</reference>
<proteinExistence type="predicted"/>
<evidence type="ECO:0000313" key="1">
    <source>
        <dbReference type="EMBL" id="JAH41283.1"/>
    </source>
</evidence>
<dbReference type="AlphaFoldDB" id="A0A0E9SLC5"/>
<accession>A0A0E9SLC5</accession>